<dbReference type="AlphaFoldDB" id="A0AAD7MZE0"/>
<organism evidence="2 3">
    <name type="scientific">Mycena metata</name>
    <dbReference type="NCBI Taxonomy" id="1033252"/>
    <lineage>
        <taxon>Eukaryota</taxon>
        <taxon>Fungi</taxon>
        <taxon>Dikarya</taxon>
        <taxon>Basidiomycota</taxon>
        <taxon>Agaricomycotina</taxon>
        <taxon>Agaricomycetes</taxon>
        <taxon>Agaricomycetidae</taxon>
        <taxon>Agaricales</taxon>
        <taxon>Marasmiineae</taxon>
        <taxon>Mycenaceae</taxon>
        <taxon>Mycena</taxon>
    </lineage>
</organism>
<keyword evidence="3" id="KW-1185">Reference proteome</keyword>
<evidence type="ECO:0000313" key="2">
    <source>
        <dbReference type="EMBL" id="KAJ7739138.1"/>
    </source>
</evidence>
<evidence type="ECO:0000313" key="3">
    <source>
        <dbReference type="Proteomes" id="UP001215598"/>
    </source>
</evidence>
<sequence>MCAGGRRSCTCRSFWPIYRASGRVRCLWGPYLVLWVHTCAGGHVCVLSGACRALDLRRPSRPWTCLSSADASVRWASGRPQPLRNVCEPQEREDDARPGDPGTGLSRGYGFVRRVSFL</sequence>
<protein>
    <submittedName>
        <fullName evidence="2">Uncharacterized protein</fullName>
    </submittedName>
</protein>
<proteinExistence type="predicted"/>
<feature type="region of interest" description="Disordered" evidence="1">
    <location>
        <begin position="79"/>
        <end position="108"/>
    </location>
</feature>
<gene>
    <name evidence="2" type="ORF">B0H16DRAFT_65534</name>
</gene>
<reference evidence="2" key="1">
    <citation type="submission" date="2023-03" db="EMBL/GenBank/DDBJ databases">
        <title>Massive genome expansion in bonnet fungi (Mycena s.s.) driven by repeated elements and novel gene families across ecological guilds.</title>
        <authorList>
            <consortium name="Lawrence Berkeley National Laboratory"/>
            <person name="Harder C.B."/>
            <person name="Miyauchi S."/>
            <person name="Viragh M."/>
            <person name="Kuo A."/>
            <person name="Thoen E."/>
            <person name="Andreopoulos B."/>
            <person name="Lu D."/>
            <person name="Skrede I."/>
            <person name="Drula E."/>
            <person name="Henrissat B."/>
            <person name="Morin E."/>
            <person name="Kohler A."/>
            <person name="Barry K."/>
            <person name="LaButti K."/>
            <person name="Morin E."/>
            <person name="Salamov A."/>
            <person name="Lipzen A."/>
            <person name="Mereny Z."/>
            <person name="Hegedus B."/>
            <person name="Baldrian P."/>
            <person name="Stursova M."/>
            <person name="Weitz H."/>
            <person name="Taylor A."/>
            <person name="Grigoriev I.V."/>
            <person name="Nagy L.G."/>
            <person name="Martin F."/>
            <person name="Kauserud H."/>
        </authorList>
    </citation>
    <scope>NUCLEOTIDE SEQUENCE</scope>
    <source>
        <strain evidence="2">CBHHK182m</strain>
    </source>
</reference>
<comment type="caution">
    <text evidence="2">The sequence shown here is derived from an EMBL/GenBank/DDBJ whole genome shotgun (WGS) entry which is preliminary data.</text>
</comment>
<dbReference type="Proteomes" id="UP001215598">
    <property type="component" value="Unassembled WGS sequence"/>
</dbReference>
<name>A0AAD7MZE0_9AGAR</name>
<dbReference type="EMBL" id="JARKIB010000108">
    <property type="protein sequence ID" value="KAJ7739138.1"/>
    <property type="molecule type" value="Genomic_DNA"/>
</dbReference>
<evidence type="ECO:0000256" key="1">
    <source>
        <dbReference type="SAM" id="MobiDB-lite"/>
    </source>
</evidence>
<accession>A0AAD7MZE0</accession>